<accession>A0A4S8M880</accession>
<reference evidence="2 3" key="1">
    <citation type="journal article" date="2019" name="Nat. Ecol. Evol.">
        <title>Megaphylogeny resolves global patterns of mushroom evolution.</title>
        <authorList>
            <person name="Varga T."/>
            <person name="Krizsan K."/>
            <person name="Foldi C."/>
            <person name="Dima B."/>
            <person name="Sanchez-Garcia M."/>
            <person name="Sanchez-Ramirez S."/>
            <person name="Szollosi G.J."/>
            <person name="Szarkandi J.G."/>
            <person name="Papp V."/>
            <person name="Albert L."/>
            <person name="Andreopoulos W."/>
            <person name="Angelini C."/>
            <person name="Antonin V."/>
            <person name="Barry K.W."/>
            <person name="Bougher N.L."/>
            <person name="Buchanan P."/>
            <person name="Buyck B."/>
            <person name="Bense V."/>
            <person name="Catcheside P."/>
            <person name="Chovatia M."/>
            <person name="Cooper J."/>
            <person name="Damon W."/>
            <person name="Desjardin D."/>
            <person name="Finy P."/>
            <person name="Geml J."/>
            <person name="Haridas S."/>
            <person name="Hughes K."/>
            <person name="Justo A."/>
            <person name="Karasinski D."/>
            <person name="Kautmanova I."/>
            <person name="Kiss B."/>
            <person name="Kocsube S."/>
            <person name="Kotiranta H."/>
            <person name="LaButti K.M."/>
            <person name="Lechner B.E."/>
            <person name="Liimatainen K."/>
            <person name="Lipzen A."/>
            <person name="Lukacs Z."/>
            <person name="Mihaltcheva S."/>
            <person name="Morgado L.N."/>
            <person name="Niskanen T."/>
            <person name="Noordeloos M.E."/>
            <person name="Ohm R.A."/>
            <person name="Ortiz-Santana B."/>
            <person name="Ovrebo C."/>
            <person name="Racz N."/>
            <person name="Riley R."/>
            <person name="Savchenko A."/>
            <person name="Shiryaev A."/>
            <person name="Soop K."/>
            <person name="Spirin V."/>
            <person name="Szebenyi C."/>
            <person name="Tomsovsky M."/>
            <person name="Tulloss R.E."/>
            <person name="Uehling J."/>
            <person name="Grigoriev I.V."/>
            <person name="Vagvolgyi C."/>
            <person name="Papp T."/>
            <person name="Martin F.M."/>
            <person name="Miettinen O."/>
            <person name="Hibbett D.S."/>
            <person name="Nagy L.G."/>
        </authorList>
    </citation>
    <scope>NUCLEOTIDE SEQUENCE [LARGE SCALE GENOMIC DNA]</scope>
    <source>
        <strain evidence="2 3">CBS 962.96</strain>
    </source>
</reference>
<keyword evidence="3" id="KW-1185">Reference proteome</keyword>
<gene>
    <name evidence="2" type="ORF">K435DRAFT_856559</name>
</gene>
<proteinExistence type="predicted"/>
<feature type="region of interest" description="Disordered" evidence="1">
    <location>
        <begin position="1"/>
        <end position="22"/>
    </location>
</feature>
<name>A0A4S8M880_DENBC</name>
<organism evidence="2 3">
    <name type="scientific">Dendrothele bispora (strain CBS 962.96)</name>
    <dbReference type="NCBI Taxonomy" id="1314807"/>
    <lineage>
        <taxon>Eukaryota</taxon>
        <taxon>Fungi</taxon>
        <taxon>Dikarya</taxon>
        <taxon>Basidiomycota</taxon>
        <taxon>Agaricomycotina</taxon>
        <taxon>Agaricomycetes</taxon>
        <taxon>Agaricomycetidae</taxon>
        <taxon>Agaricales</taxon>
        <taxon>Agaricales incertae sedis</taxon>
        <taxon>Dendrothele</taxon>
    </lineage>
</organism>
<dbReference type="EMBL" id="ML179134">
    <property type="protein sequence ID" value="THU98552.1"/>
    <property type="molecule type" value="Genomic_DNA"/>
</dbReference>
<evidence type="ECO:0000256" key="1">
    <source>
        <dbReference type="SAM" id="MobiDB-lite"/>
    </source>
</evidence>
<dbReference type="Proteomes" id="UP000297245">
    <property type="component" value="Unassembled WGS sequence"/>
</dbReference>
<sequence>MSRYTHPFVGVTPDPPPTDNTGGYRRFFVRELELDGRLVHQLRDAVQNVPDEETALGLLSVAVDTHDEVYAMSSDQANVVSIVTSIDTEMGSQTFNIRRVLAQVDNISSIVQRTHTLMQDMWDIPDVAKFYISHLVWTDLLIPLEREGNLTKDVIVSKASAKVKGHARTLNLSAYRSGDPFVVQRVDEFIETVYFKTCIMIFHMVSNSVNYEGRAINAARTLQDALIEKSPISRMFADQERNVVLITYTQMRALLREYNSDGQLHAPDELQYRAFTDVGKYMDGTVQVFGTDLFSPRWKTLCSEHVVEDALATF</sequence>
<evidence type="ECO:0000313" key="3">
    <source>
        <dbReference type="Proteomes" id="UP000297245"/>
    </source>
</evidence>
<protein>
    <submittedName>
        <fullName evidence="2">Uncharacterized protein</fullName>
    </submittedName>
</protein>
<evidence type="ECO:0000313" key="2">
    <source>
        <dbReference type="EMBL" id="THU98552.1"/>
    </source>
</evidence>
<dbReference type="AlphaFoldDB" id="A0A4S8M880"/>